<dbReference type="OrthoDB" id="507999at2"/>
<reference evidence="2 3" key="1">
    <citation type="journal article" date="2015" name="J. Biotechnol.">
        <title>Complete genome sequence of Photorhabdus temperata subsp. thracensis 39-8(T), an entomopathogenic bacterium for the improved commercial bioinsecticide.</title>
        <authorList>
            <person name="Kwak Y."/>
            <person name="Shin J.H."/>
        </authorList>
    </citation>
    <scope>NUCLEOTIDE SEQUENCE [LARGE SCALE GENOMIC DNA]</scope>
    <source>
        <strain evidence="2 3">DSM 15199</strain>
    </source>
</reference>
<feature type="domain" description="DUF6575" evidence="1">
    <location>
        <begin position="2"/>
        <end position="221"/>
    </location>
</feature>
<evidence type="ECO:0000313" key="3">
    <source>
        <dbReference type="Proteomes" id="UP000034866"/>
    </source>
</evidence>
<dbReference type="EMBL" id="CP011104">
    <property type="protein sequence ID" value="AKH63394.1"/>
    <property type="molecule type" value="Genomic_DNA"/>
</dbReference>
<evidence type="ECO:0000259" key="1">
    <source>
        <dbReference type="Pfam" id="PF20215"/>
    </source>
</evidence>
<organism evidence="2 3">
    <name type="scientific">Photorhabdus thracensis</name>
    <dbReference type="NCBI Taxonomy" id="230089"/>
    <lineage>
        <taxon>Bacteria</taxon>
        <taxon>Pseudomonadati</taxon>
        <taxon>Pseudomonadota</taxon>
        <taxon>Gammaproteobacteria</taxon>
        <taxon>Enterobacterales</taxon>
        <taxon>Morganellaceae</taxon>
        <taxon>Photorhabdus</taxon>
    </lineage>
</organism>
<sequence>MDIFASYPPLGQLRIVNVYLEFEGPKIFYAENESGSTFFVYWVGDDADYEHWYVLPCSKARIIAYEKAKISLRDMLEYQEQEHFCALSLPFSAEFKLIAEFKHKNKIAEISLPAQGIFVKRVVTYAPSLLNNNLIPTHEIIVSKASKQAKKNVSLEHMSQVCDRFSELVLGFNKARGVKGGMQALNARYGSFAISLHAEELTKFEAFLGQVSTLMVNKKDILPILEQNDIDIKVFLNLLKIIDLSKIDFEFRSSALPDQIIKIYRLDALLYLSKLKRRALTYVSSIKVPQGNDIEKVFQYVELKWKHEPVTAENLKVQSRLVEYYRYAALILGFLEYNGELTPQGERLALSDEATRYRITAYAFEASECAWAWMNYCDITSLADIDASTAIDFLTQCCPSLSGDTISRRANTLKSWCKQLKPHYINLGPSVQEKS</sequence>
<reference evidence="3" key="2">
    <citation type="submission" date="2015-03" db="EMBL/GenBank/DDBJ databases">
        <title>Genome sequence of Azospirillum thiophilum strain DSM 21654T.</title>
        <authorList>
            <person name="Kwak Y."/>
            <person name="Shin J.-H."/>
        </authorList>
    </citation>
    <scope>NUCLEOTIDE SEQUENCE [LARGE SCALE GENOMIC DNA]</scope>
    <source>
        <strain evidence="3">DSM 15199</strain>
    </source>
</reference>
<dbReference type="AlphaFoldDB" id="A0A0F7LJU5"/>
<name>A0A0F7LJU5_9GAMM</name>
<dbReference type="PATRIC" id="fig|230089.6.peg.1906"/>
<protein>
    <recommendedName>
        <fullName evidence="1">DUF6575 domain-containing protein</fullName>
    </recommendedName>
</protein>
<gene>
    <name evidence="2" type="ORF">VY86_08620</name>
</gene>
<proteinExistence type="predicted"/>
<dbReference type="Pfam" id="PF20215">
    <property type="entry name" value="DUF6575"/>
    <property type="match status" value="1"/>
</dbReference>
<accession>A0A0F7LJU5</accession>
<dbReference type="Proteomes" id="UP000034866">
    <property type="component" value="Chromosome"/>
</dbReference>
<keyword evidence="3" id="KW-1185">Reference proteome</keyword>
<dbReference type="InterPro" id="IPR046482">
    <property type="entry name" value="DUF6575"/>
</dbReference>
<evidence type="ECO:0000313" key="2">
    <source>
        <dbReference type="EMBL" id="AKH63394.1"/>
    </source>
</evidence>
<dbReference type="KEGG" id="ptt:VY86_08620"/>
<dbReference type="RefSeq" id="WP_046974653.1">
    <property type="nucleotide sequence ID" value="NZ_CP011104.1"/>
</dbReference>